<gene>
    <name evidence="1" type="ORF">RPERSI_LOCUS26707</name>
</gene>
<protein>
    <submittedName>
        <fullName evidence="1">9197_t:CDS:1</fullName>
    </submittedName>
</protein>
<organism evidence="1 2">
    <name type="scientific">Racocetra persica</name>
    <dbReference type="NCBI Taxonomy" id="160502"/>
    <lineage>
        <taxon>Eukaryota</taxon>
        <taxon>Fungi</taxon>
        <taxon>Fungi incertae sedis</taxon>
        <taxon>Mucoromycota</taxon>
        <taxon>Glomeromycotina</taxon>
        <taxon>Glomeromycetes</taxon>
        <taxon>Diversisporales</taxon>
        <taxon>Gigasporaceae</taxon>
        <taxon>Racocetra</taxon>
    </lineage>
</organism>
<evidence type="ECO:0000313" key="1">
    <source>
        <dbReference type="EMBL" id="CAG8826312.1"/>
    </source>
</evidence>
<dbReference type="EMBL" id="CAJVQC010091947">
    <property type="protein sequence ID" value="CAG8826312.1"/>
    <property type="molecule type" value="Genomic_DNA"/>
</dbReference>
<accession>A0ACA9S734</accession>
<sequence>MPHISKRQQQINNLPRKRGRFAAQEEETHEITDVQDEFTLRTCEGDEIINEQIKKIYTKNSRTTLWRQNKKKREEENVRENRTADIFFNNKTPNNTLLDAKASSNTLLNDKALAPSNILIDAEASASSNMLFDAEASTS</sequence>
<feature type="non-terminal residue" evidence="1">
    <location>
        <position position="139"/>
    </location>
</feature>
<comment type="caution">
    <text evidence="1">The sequence shown here is derived from an EMBL/GenBank/DDBJ whole genome shotgun (WGS) entry which is preliminary data.</text>
</comment>
<name>A0ACA9S734_9GLOM</name>
<keyword evidence="2" id="KW-1185">Reference proteome</keyword>
<dbReference type="Proteomes" id="UP000789920">
    <property type="component" value="Unassembled WGS sequence"/>
</dbReference>
<reference evidence="1" key="1">
    <citation type="submission" date="2021-06" db="EMBL/GenBank/DDBJ databases">
        <authorList>
            <person name="Kallberg Y."/>
            <person name="Tangrot J."/>
            <person name="Rosling A."/>
        </authorList>
    </citation>
    <scope>NUCLEOTIDE SEQUENCE</scope>
    <source>
        <strain evidence="1">MA461A</strain>
    </source>
</reference>
<proteinExistence type="predicted"/>
<evidence type="ECO:0000313" key="2">
    <source>
        <dbReference type="Proteomes" id="UP000789920"/>
    </source>
</evidence>